<name>A0A8H7EUV4_9FUNG</name>
<sequence length="82" mass="9268">MFPRVPGQGDETGGWADKLCGKTVIGDDEETSLSPDEFVRPKDFPAPYRLLKPNAMMTMDYNPSRLNIRLDKLKRIIGVHYG</sequence>
<dbReference type="OrthoDB" id="10013825at2759"/>
<comment type="caution">
    <text evidence="1">The sequence shown here is derived from an EMBL/GenBank/DDBJ whole genome shotgun (WGS) entry which is preliminary data.</text>
</comment>
<dbReference type="InterPro" id="IPR021719">
    <property type="entry name" value="Prot_inh_I78"/>
</dbReference>
<dbReference type="Gene3D" id="3.30.10.10">
    <property type="entry name" value="Trypsin Inhibitor V, subunit A"/>
    <property type="match status" value="1"/>
</dbReference>
<reference evidence="1" key="1">
    <citation type="submission" date="2020-01" db="EMBL/GenBank/DDBJ databases">
        <title>Genome Sequencing of Three Apophysomyces-Like Fungal Strains Confirms a Novel Fungal Genus in the Mucoromycota with divergent Burkholderia-like Endosymbiotic Bacteria.</title>
        <authorList>
            <person name="Stajich J.E."/>
            <person name="Macias A.M."/>
            <person name="Carter-House D."/>
            <person name="Lovett B."/>
            <person name="Kasson L.R."/>
            <person name="Berry K."/>
            <person name="Grigoriev I."/>
            <person name="Chang Y."/>
            <person name="Spatafora J."/>
            <person name="Kasson M.T."/>
        </authorList>
    </citation>
    <scope>NUCLEOTIDE SEQUENCE</scope>
    <source>
        <strain evidence="1">NRRL A-21654</strain>
    </source>
</reference>
<accession>A0A8H7EUV4</accession>
<dbReference type="Proteomes" id="UP000605846">
    <property type="component" value="Unassembled WGS sequence"/>
</dbReference>
<protein>
    <submittedName>
        <fullName evidence="1">Uncharacterized protein</fullName>
    </submittedName>
</protein>
<dbReference type="EMBL" id="JABAYA010000027">
    <property type="protein sequence ID" value="KAF7729245.1"/>
    <property type="molecule type" value="Genomic_DNA"/>
</dbReference>
<evidence type="ECO:0000313" key="1">
    <source>
        <dbReference type="EMBL" id="KAF7729245.1"/>
    </source>
</evidence>
<dbReference type="PANTHER" id="PTHR39600:SF1">
    <property type="entry name" value="PEPTIDASE INHIBITOR I78 FAMILY PROTEIN"/>
    <property type="match status" value="1"/>
</dbReference>
<proteinExistence type="predicted"/>
<keyword evidence="2" id="KW-1185">Reference proteome</keyword>
<dbReference type="PANTHER" id="PTHR39600">
    <property type="entry name" value="PEPTIDASE INHIBITOR I78 FAMILY PROTEIN"/>
    <property type="match status" value="1"/>
</dbReference>
<gene>
    <name evidence="1" type="ORF">EC973_004775</name>
</gene>
<evidence type="ECO:0000313" key="2">
    <source>
        <dbReference type="Proteomes" id="UP000605846"/>
    </source>
</evidence>
<dbReference type="AlphaFoldDB" id="A0A8H7EUV4"/>
<organism evidence="1 2">
    <name type="scientific">Apophysomyces ossiformis</name>
    <dbReference type="NCBI Taxonomy" id="679940"/>
    <lineage>
        <taxon>Eukaryota</taxon>
        <taxon>Fungi</taxon>
        <taxon>Fungi incertae sedis</taxon>
        <taxon>Mucoromycota</taxon>
        <taxon>Mucoromycotina</taxon>
        <taxon>Mucoromycetes</taxon>
        <taxon>Mucorales</taxon>
        <taxon>Mucorineae</taxon>
        <taxon>Mucoraceae</taxon>
        <taxon>Apophysomyces</taxon>
    </lineage>
</organism>
<dbReference type="Pfam" id="PF11720">
    <property type="entry name" value="Inhibitor_I78"/>
    <property type="match status" value="1"/>
</dbReference>